<evidence type="ECO:0000256" key="5">
    <source>
        <dbReference type="ARBA" id="ARBA00022989"/>
    </source>
</evidence>
<keyword evidence="5 7" id="KW-1133">Transmembrane helix</keyword>
<dbReference type="CDD" id="cd06261">
    <property type="entry name" value="TM_PBP2"/>
    <property type="match status" value="1"/>
</dbReference>
<comment type="subcellular location">
    <subcellularLocation>
        <location evidence="1 7">Cell membrane</location>
        <topology evidence="1 7">Multi-pass membrane protein</topology>
    </subcellularLocation>
</comment>
<dbReference type="PANTHER" id="PTHR30151">
    <property type="entry name" value="ALKANE SULFONATE ABC TRANSPORTER-RELATED, MEMBRANE SUBUNIT"/>
    <property type="match status" value="1"/>
</dbReference>
<dbReference type="InterPro" id="IPR035906">
    <property type="entry name" value="MetI-like_sf"/>
</dbReference>
<feature type="transmembrane region" description="Helical" evidence="7">
    <location>
        <begin position="96"/>
        <end position="118"/>
    </location>
</feature>
<keyword evidence="4 7" id="KW-0812">Transmembrane</keyword>
<evidence type="ECO:0000256" key="1">
    <source>
        <dbReference type="ARBA" id="ARBA00004651"/>
    </source>
</evidence>
<keyword evidence="2 7" id="KW-0813">Transport</keyword>
<dbReference type="Pfam" id="PF00528">
    <property type="entry name" value="BPD_transp_1"/>
    <property type="match status" value="1"/>
</dbReference>
<evidence type="ECO:0000313" key="10">
    <source>
        <dbReference type="Proteomes" id="UP000254889"/>
    </source>
</evidence>
<keyword evidence="6 7" id="KW-0472">Membrane</keyword>
<dbReference type="GO" id="GO:0055085">
    <property type="term" value="P:transmembrane transport"/>
    <property type="evidence" value="ECO:0007669"/>
    <property type="project" value="InterPro"/>
</dbReference>
<feature type="transmembrane region" description="Helical" evidence="7">
    <location>
        <begin position="187"/>
        <end position="210"/>
    </location>
</feature>
<name>A0A345ZUZ4_9HYPH</name>
<evidence type="ECO:0000256" key="3">
    <source>
        <dbReference type="ARBA" id="ARBA00022475"/>
    </source>
</evidence>
<dbReference type="KEGG" id="ptaw:DW352_09600"/>
<reference evidence="9 10" key="1">
    <citation type="submission" date="2018-07" db="EMBL/GenBank/DDBJ databases">
        <authorList>
            <person name="Quirk P.G."/>
            <person name="Krulwich T.A."/>
        </authorList>
    </citation>
    <scope>NUCLEOTIDE SEQUENCE [LARGE SCALE GENOMIC DNA]</scope>
    <source>
        <strain evidence="9 10">CC-BB4</strain>
    </source>
</reference>
<dbReference type="InterPro" id="IPR000515">
    <property type="entry name" value="MetI-like"/>
</dbReference>
<sequence>MAKERYPAWLGLLPPLVIVAVWEILGDAGHLPDYLPPPSAIARQTMAMLASGELFQHIGVSLFQALSGFAIGAFFGVTTGLLSGALRPVERFYEPLISLTYPVPKIAALPLIFAWFGLGDMSKIIIITVSVFYPIYISALSGAKSVSKVHVWAARNMGASRAQIIWRVLLPTALPQIFNGLRIGLALSFVVMFVAEMVVSSVGLGFLIVFAEQNLRFDIMYVAIVAIGIIGFGADFLLRQIGRRVLVGQMAATEMRR</sequence>
<accession>A0A345ZUZ4</accession>
<evidence type="ECO:0000259" key="8">
    <source>
        <dbReference type="PROSITE" id="PS50928"/>
    </source>
</evidence>
<evidence type="ECO:0000256" key="7">
    <source>
        <dbReference type="RuleBase" id="RU363032"/>
    </source>
</evidence>
<organism evidence="9 10">
    <name type="scientific">Pseudolabrys taiwanensis</name>
    <dbReference type="NCBI Taxonomy" id="331696"/>
    <lineage>
        <taxon>Bacteria</taxon>
        <taxon>Pseudomonadati</taxon>
        <taxon>Pseudomonadota</taxon>
        <taxon>Alphaproteobacteria</taxon>
        <taxon>Hyphomicrobiales</taxon>
        <taxon>Xanthobacteraceae</taxon>
        <taxon>Pseudolabrys</taxon>
    </lineage>
</organism>
<proteinExistence type="inferred from homology"/>
<dbReference type="SUPFAM" id="SSF161098">
    <property type="entry name" value="MetI-like"/>
    <property type="match status" value="1"/>
</dbReference>
<comment type="similarity">
    <text evidence="7">Belongs to the binding-protein-dependent transport system permease family.</text>
</comment>
<evidence type="ECO:0000256" key="4">
    <source>
        <dbReference type="ARBA" id="ARBA00022692"/>
    </source>
</evidence>
<feature type="transmembrane region" description="Helical" evidence="7">
    <location>
        <begin position="219"/>
        <end position="238"/>
    </location>
</feature>
<dbReference type="AlphaFoldDB" id="A0A345ZUZ4"/>
<dbReference type="EMBL" id="CP031417">
    <property type="protein sequence ID" value="AXK80741.1"/>
    <property type="molecule type" value="Genomic_DNA"/>
</dbReference>
<dbReference type="RefSeq" id="WP_115690678.1">
    <property type="nucleotide sequence ID" value="NZ_CP031417.1"/>
</dbReference>
<evidence type="ECO:0000256" key="6">
    <source>
        <dbReference type="ARBA" id="ARBA00023136"/>
    </source>
</evidence>
<feature type="transmembrane region" description="Helical" evidence="7">
    <location>
        <begin position="124"/>
        <end position="143"/>
    </location>
</feature>
<gene>
    <name evidence="9" type="ORF">DW352_09600</name>
</gene>
<dbReference type="Proteomes" id="UP000254889">
    <property type="component" value="Chromosome"/>
</dbReference>
<dbReference type="PANTHER" id="PTHR30151:SF0">
    <property type="entry name" value="ABC TRANSPORTER PERMEASE PROTEIN MJ0413-RELATED"/>
    <property type="match status" value="1"/>
</dbReference>
<dbReference type="OrthoDB" id="8138334at2"/>
<dbReference type="GO" id="GO:0005886">
    <property type="term" value="C:plasma membrane"/>
    <property type="evidence" value="ECO:0007669"/>
    <property type="project" value="UniProtKB-SubCell"/>
</dbReference>
<dbReference type="PROSITE" id="PS50928">
    <property type="entry name" value="ABC_TM1"/>
    <property type="match status" value="1"/>
</dbReference>
<evidence type="ECO:0000256" key="2">
    <source>
        <dbReference type="ARBA" id="ARBA00022448"/>
    </source>
</evidence>
<keyword evidence="10" id="KW-1185">Reference proteome</keyword>
<dbReference type="Gene3D" id="1.10.3720.10">
    <property type="entry name" value="MetI-like"/>
    <property type="match status" value="1"/>
</dbReference>
<feature type="transmembrane region" description="Helical" evidence="7">
    <location>
        <begin position="62"/>
        <end position="84"/>
    </location>
</feature>
<feature type="domain" description="ABC transmembrane type-1" evidence="8">
    <location>
        <begin position="58"/>
        <end position="238"/>
    </location>
</feature>
<protein>
    <submittedName>
        <fullName evidence="9">ABC transporter permease</fullName>
    </submittedName>
</protein>
<feature type="transmembrane region" description="Helical" evidence="7">
    <location>
        <begin position="7"/>
        <end position="25"/>
    </location>
</feature>
<evidence type="ECO:0000313" key="9">
    <source>
        <dbReference type="EMBL" id="AXK80741.1"/>
    </source>
</evidence>
<keyword evidence="3" id="KW-1003">Cell membrane</keyword>